<proteinExistence type="predicted"/>
<reference evidence="2" key="1">
    <citation type="journal article" date="2019" name="Curr. Biol.">
        <title>Genome Sequence of Striga asiatica Provides Insight into the Evolution of Plant Parasitism.</title>
        <authorList>
            <person name="Yoshida S."/>
            <person name="Kim S."/>
            <person name="Wafula E.K."/>
            <person name="Tanskanen J."/>
            <person name="Kim Y.M."/>
            <person name="Honaas L."/>
            <person name="Yang Z."/>
            <person name="Spallek T."/>
            <person name="Conn C.E."/>
            <person name="Ichihashi Y."/>
            <person name="Cheong K."/>
            <person name="Cui S."/>
            <person name="Der J.P."/>
            <person name="Gundlach H."/>
            <person name="Jiao Y."/>
            <person name="Hori C."/>
            <person name="Ishida J.K."/>
            <person name="Kasahara H."/>
            <person name="Kiba T."/>
            <person name="Kim M.S."/>
            <person name="Koo N."/>
            <person name="Laohavisit A."/>
            <person name="Lee Y.H."/>
            <person name="Lumba S."/>
            <person name="McCourt P."/>
            <person name="Mortimer J.C."/>
            <person name="Mutuku J.M."/>
            <person name="Nomura T."/>
            <person name="Sasaki-Sekimoto Y."/>
            <person name="Seto Y."/>
            <person name="Wang Y."/>
            <person name="Wakatake T."/>
            <person name="Sakakibara H."/>
            <person name="Demura T."/>
            <person name="Yamaguchi S."/>
            <person name="Yoneyama K."/>
            <person name="Manabe R.I."/>
            <person name="Nelson D.C."/>
            <person name="Schulman A.H."/>
            <person name="Timko M.P."/>
            <person name="dePamphilis C.W."/>
            <person name="Choi D."/>
            <person name="Shirasu K."/>
        </authorList>
    </citation>
    <scope>NUCLEOTIDE SEQUENCE [LARGE SCALE GENOMIC DNA]</scope>
    <source>
        <strain evidence="2">cv. UVA1</strain>
    </source>
</reference>
<name>A0A5A7PWW1_STRAF</name>
<accession>A0A5A7PWW1</accession>
<organism evidence="1 2">
    <name type="scientific">Striga asiatica</name>
    <name type="common">Asiatic witchweed</name>
    <name type="synonym">Buchnera asiatica</name>
    <dbReference type="NCBI Taxonomy" id="4170"/>
    <lineage>
        <taxon>Eukaryota</taxon>
        <taxon>Viridiplantae</taxon>
        <taxon>Streptophyta</taxon>
        <taxon>Embryophyta</taxon>
        <taxon>Tracheophyta</taxon>
        <taxon>Spermatophyta</taxon>
        <taxon>Magnoliopsida</taxon>
        <taxon>eudicotyledons</taxon>
        <taxon>Gunneridae</taxon>
        <taxon>Pentapetalae</taxon>
        <taxon>asterids</taxon>
        <taxon>lamiids</taxon>
        <taxon>Lamiales</taxon>
        <taxon>Orobanchaceae</taxon>
        <taxon>Buchnereae</taxon>
        <taxon>Striga</taxon>
    </lineage>
</organism>
<dbReference type="Proteomes" id="UP000325081">
    <property type="component" value="Unassembled WGS sequence"/>
</dbReference>
<gene>
    <name evidence="1" type="ORF">STAS_13724</name>
</gene>
<protein>
    <submittedName>
        <fullName evidence="1">RNA-binding (RRM/RBD/RNP motifs) family protein</fullName>
    </submittedName>
</protein>
<sequence>MQGVVLDRSMLDSLYDAAMTQNNTNGTSLQMAGVPSNNPFESDDYSTQMFYDPSQPNQLQLAEIPQQQQTQQMIGYDYKQVIGIPQQQQETSLVVYDSNQQQEQSFVNKNLMQMTDTPLETPMQQQEKPIVAFEPMGNSRNPFD</sequence>
<dbReference type="EMBL" id="BKCP01005328">
    <property type="protein sequence ID" value="GER37320.1"/>
    <property type="molecule type" value="Genomic_DNA"/>
</dbReference>
<evidence type="ECO:0000313" key="2">
    <source>
        <dbReference type="Proteomes" id="UP000325081"/>
    </source>
</evidence>
<comment type="caution">
    <text evidence="1">The sequence shown here is derived from an EMBL/GenBank/DDBJ whole genome shotgun (WGS) entry which is preliminary data.</text>
</comment>
<dbReference type="AlphaFoldDB" id="A0A5A7PWW1"/>
<keyword evidence="2" id="KW-1185">Reference proteome</keyword>
<evidence type="ECO:0000313" key="1">
    <source>
        <dbReference type="EMBL" id="GER37320.1"/>
    </source>
</evidence>